<feature type="transmembrane region" description="Helical" evidence="1">
    <location>
        <begin position="137"/>
        <end position="155"/>
    </location>
</feature>
<keyword evidence="3" id="KW-1185">Reference proteome</keyword>
<dbReference type="GO" id="GO:0016020">
    <property type="term" value="C:membrane"/>
    <property type="evidence" value="ECO:0007669"/>
    <property type="project" value="TreeGrafter"/>
</dbReference>
<dbReference type="Proteomes" id="UP000255265">
    <property type="component" value="Unassembled WGS sequence"/>
</dbReference>
<feature type="transmembrane region" description="Helical" evidence="1">
    <location>
        <begin position="60"/>
        <end position="79"/>
    </location>
</feature>
<dbReference type="Pfam" id="PF06966">
    <property type="entry name" value="DUF1295"/>
    <property type="match status" value="1"/>
</dbReference>
<evidence type="ECO:0000313" key="2">
    <source>
        <dbReference type="EMBL" id="RDI18097.1"/>
    </source>
</evidence>
<dbReference type="AlphaFoldDB" id="A0A370F4K3"/>
<keyword evidence="1" id="KW-0812">Transmembrane</keyword>
<evidence type="ECO:0000313" key="3">
    <source>
        <dbReference type="Proteomes" id="UP000255265"/>
    </source>
</evidence>
<evidence type="ECO:0000256" key="1">
    <source>
        <dbReference type="SAM" id="Phobius"/>
    </source>
</evidence>
<dbReference type="RefSeq" id="WP_114804692.1">
    <property type="nucleotide sequence ID" value="NZ_QQAV01000015.1"/>
</dbReference>
<proteinExistence type="predicted"/>
<dbReference type="STRING" id="433924.NS331_19780"/>
<feature type="transmembrane region" description="Helical" evidence="1">
    <location>
        <begin position="203"/>
        <end position="223"/>
    </location>
</feature>
<dbReference type="InterPro" id="IPR010721">
    <property type="entry name" value="UstE-like"/>
</dbReference>
<sequence length="262" mass="29051">MLHAALMGLLVSLPVALAGWLASLWKRDASLADRIWPWLITVPALAYASAMPATDPTRRIVMLGLALAWALRLCVYISWRNWGHGEDRRYAEMRERHGPAFAWKSLVIVFGLQWVLGWIISAPLLAGMAGNRPFGALDLLGGALVLFGIVFEAVADAQMAGFRAKHKGGHAVMDQGLWHYTRHPNYFGESCVWWGLALMTLEAGGAGALWCFVSPVLITFMLLRVSGVTLLEKDLSARRPAYRDYVARTSAFIPWPPRRRAA</sequence>
<accession>A0A370F4K3</accession>
<dbReference type="PANTHER" id="PTHR32251:SF17">
    <property type="entry name" value="STEROID 5-ALPHA REDUCTASE C-TERMINAL DOMAIN-CONTAINING PROTEIN"/>
    <property type="match status" value="1"/>
</dbReference>
<comment type="caution">
    <text evidence="2">The sequence shown here is derived from an EMBL/GenBank/DDBJ whole genome shotgun (WGS) entry which is preliminary data.</text>
</comment>
<reference evidence="2 3" key="1">
    <citation type="submission" date="2018-07" db="EMBL/GenBank/DDBJ databases">
        <title>Genomic Encyclopedia of Type Strains, Phase IV (KMG-IV): sequencing the most valuable type-strain genomes for metagenomic binning, comparative biology and taxonomic classification.</title>
        <authorList>
            <person name="Goeker M."/>
        </authorList>
    </citation>
    <scope>NUCLEOTIDE SEQUENCE [LARGE SCALE GENOMIC DNA]</scope>
    <source>
        <strain evidence="2 3">DSM 21352</strain>
    </source>
</reference>
<dbReference type="EMBL" id="QQAV01000015">
    <property type="protein sequence ID" value="RDI18097.1"/>
    <property type="molecule type" value="Genomic_DNA"/>
</dbReference>
<dbReference type="Gene3D" id="1.20.120.1630">
    <property type="match status" value="1"/>
</dbReference>
<keyword evidence="1" id="KW-1133">Transmembrane helix</keyword>
<organism evidence="2 3">
    <name type="scientific">Pseudacidovorax intermedius</name>
    <dbReference type="NCBI Taxonomy" id="433924"/>
    <lineage>
        <taxon>Bacteria</taxon>
        <taxon>Pseudomonadati</taxon>
        <taxon>Pseudomonadota</taxon>
        <taxon>Betaproteobacteria</taxon>
        <taxon>Burkholderiales</taxon>
        <taxon>Comamonadaceae</taxon>
        <taxon>Pseudacidovorax</taxon>
    </lineage>
</organism>
<dbReference type="PROSITE" id="PS50244">
    <property type="entry name" value="S5A_REDUCTASE"/>
    <property type="match status" value="1"/>
</dbReference>
<dbReference type="OrthoDB" id="9779233at2"/>
<protein>
    <submittedName>
        <fullName evidence="2">Steroid 5-alpha reductase family enzyme</fullName>
    </submittedName>
</protein>
<keyword evidence="1" id="KW-0472">Membrane</keyword>
<gene>
    <name evidence="2" type="ORF">DFR41_11513</name>
</gene>
<feature type="transmembrane region" description="Helical" evidence="1">
    <location>
        <begin position="34"/>
        <end position="53"/>
    </location>
</feature>
<feature type="transmembrane region" description="Helical" evidence="1">
    <location>
        <begin position="101"/>
        <end position="125"/>
    </location>
</feature>
<dbReference type="PANTHER" id="PTHR32251">
    <property type="entry name" value="3-OXO-5-ALPHA-STEROID 4-DEHYDROGENASE"/>
    <property type="match status" value="1"/>
</dbReference>
<name>A0A370F4K3_9BURK</name>